<organism evidence="1 2">
    <name type="scientific">Hyalomma asiaticum</name>
    <name type="common">Tick</name>
    <dbReference type="NCBI Taxonomy" id="266040"/>
    <lineage>
        <taxon>Eukaryota</taxon>
        <taxon>Metazoa</taxon>
        <taxon>Ecdysozoa</taxon>
        <taxon>Arthropoda</taxon>
        <taxon>Chelicerata</taxon>
        <taxon>Arachnida</taxon>
        <taxon>Acari</taxon>
        <taxon>Parasitiformes</taxon>
        <taxon>Ixodida</taxon>
        <taxon>Ixodoidea</taxon>
        <taxon>Ixodidae</taxon>
        <taxon>Hyalomminae</taxon>
        <taxon>Hyalomma</taxon>
    </lineage>
</organism>
<comment type="caution">
    <text evidence="1">The sequence shown here is derived from an EMBL/GenBank/DDBJ whole genome shotgun (WGS) entry which is preliminary data.</text>
</comment>
<sequence length="81" mass="8943">MLERRFQSEEARLPHMPDRAFQSPPACGSPRAPSNEPSINSASIHTPQGTLLLAILFLQAVHQGPENLVANVVFRGYRYSA</sequence>
<accession>A0ACB7SJQ2</accession>
<dbReference type="EMBL" id="CM023483">
    <property type="protein sequence ID" value="KAH6934930.1"/>
    <property type="molecule type" value="Genomic_DNA"/>
</dbReference>
<protein>
    <submittedName>
        <fullName evidence="1">Uncharacterized protein</fullName>
    </submittedName>
</protein>
<evidence type="ECO:0000313" key="2">
    <source>
        <dbReference type="Proteomes" id="UP000821845"/>
    </source>
</evidence>
<name>A0ACB7SJQ2_HYAAI</name>
<dbReference type="Proteomes" id="UP000821845">
    <property type="component" value="Chromosome 3"/>
</dbReference>
<evidence type="ECO:0000313" key="1">
    <source>
        <dbReference type="EMBL" id="KAH6934930.1"/>
    </source>
</evidence>
<reference evidence="1" key="1">
    <citation type="submission" date="2020-05" db="EMBL/GenBank/DDBJ databases">
        <title>Large-scale comparative analyses of tick genomes elucidate their genetic diversity and vector capacities.</title>
        <authorList>
            <person name="Jia N."/>
            <person name="Wang J."/>
            <person name="Shi W."/>
            <person name="Du L."/>
            <person name="Sun Y."/>
            <person name="Zhan W."/>
            <person name="Jiang J."/>
            <person name="Wang Q."/>
            <person name="Zhang B."/>
            <person name="Ji P."/>
            <person name="Sakyi L.B."/>
            <person name="Cui X."/>
            <person name="Yuan T."/>
            <person name="Jiang B."/>
            <person name="Yang W."/>
            <person name="Lam T.T.-Y."/>
            <person name="Chang Q."/>
            <person name="Ding S."/>
            <person name="Wang X."/>
            <person name="Zhu J."/>
            <person name="Ruan X."/>
            <person name="Zhao L."/>
            <person name="Wei J."/>
            <person name="Que T."/>
            <person name="Du C."/>
            <person name="Cheng J."/>
            <person name="Dai P."/>
            <person name="Han X."/>
            <person name="Huang E."/>
            <person name="Gao Y."/>
            <person name="Liu J."/>
            <person name="Shao H."/>
            <person name="Ye R."/>
            <person name="Li L."/>
            <person name="Wei W."/>
            <person name="Wang X."/>
            <person name="Wang C."/>
            <person name="Yang T."/>
            <person name="Huo Q."/>
            <person name="Li W."/>
            <person name="Guo W."/>
            <person name="Chen H."/>
            <person name="Zhou L."/>
            <person name="Ni X."/>
            <person name="Tian J."/>
            <person name="Zhou Y."/>
            <person name="Sheng Y."/>
            <person name="Liu T."/>
            <person name="Pan Y."/>
            <person name="Xia L."/>
            <person name="Li J."/>
            <person name="Zhao F."/>
            <person name="Cao W."/>
        </authorList>
    </citation>
    <scope>NUCLEOTIDE SEQUENCE</scope>
    <source>
        <strain evidence="1">Hyas-2018</strain>
    </source>
</reference>
<keyword evidence="2" id="KW-1185">Reference proteome</keyword>
<proteinExistence type="predicted"/>
<gene>
    <name evidence="1" type="ORF">HPB50_002290</name>
</gene>